<keyword evidence="3" id="KW-1185">Reference proteome</keyword>
<evidence type="ECO:0000313" key="2">
    <source>
        <dbReference type="EMBL" id="MED6241688.1"/>
    </source>
</evidence>
<sequence length="213" mass="23863">MHPPPLPLPPFPAFSLASPYPAEPRGRANWQSSVFDVFCFLAFAFFKFYSEYWSFRKGLRNHSVQMQRKKDTLGGVPSLLGLYMLSYQLVMTTSLLNIHCPGILTKVAPVAAAAQKVPLRREQKSLHCIFLLLFLSTNSSSQIQFSMIVSPHRNPLEHPGESPFIRRLSTSEPYLTLTLIVTDTYSSKHVLPPLTLSSSLLLLSLKGMLLATL</sequence>
<comment type="caution">
    <text evidence="2">The sequence shown here is derived from an EMBL/GenBank/DDBJ whole genome shotgun (WGS) entry which is preliminary data.</text>
</comment>
<feature type="transmembrane region" description="Helical" evidence="1">
    <location>
        <begin position="30"/>
        <end position="50"/>
    </location>
</feature>
<dbReference type="EMBL" id="JAHUTI010030043">
    <property type="protein sequence ID" value="MED6241688.1"/>
    <property type="molecule type" value="Genomic_DNA"/>
</dbReference>
<keyword evidence="1" id="KW-1133">Transmembrane helix</keyword>
<keyword evidence="1" id="KW-0812">Transmembrane</keyword>
<organism evidence="2 3">
    <name type="scientific">Ataeniobius toweri</name>
    <dbReference type="NCBI Taxonomy" id="208326"/>
    <lineage>
        <taxon>Eukaryota</taxon>
        <taxon>Metazoa</taxon>
        <taxon>Chordata</taxon>
        <taxon>Craniata</taxon>
        <taxon>Vertebrata</taxon>
        <taxon>Euteleostomi</taxon>
        <taxon>Actinopterygii</taxon>
        <taxon>Neopterygii</taxon>
        <taxon>Teleostei</taxon>
        <taxon>Neoteleostei</taxon>
        <taxon>Acanthomorphata</taxon>
        <taxon>Ovalentaria</taxon>
        <taxon>Atherinomorphae</taxon>
        <taxon>Cyprinodontiformes</taxon>
        <taxon>Goodeidae</taxon>
        <taxon>Ataeniobius</taxon>
    </lineage>
</organism>
<evidence type="ECO:0000313" key="3">
    <source>
        <dbReference type="Proteomes" id="UP001345963"/>
    </source>
</evidence>
<feature type="transmembrane region" description="Helical" evidence="1">
    <location>
        <begin position="71"/>
        <end position="90"/>
    </location>
</feature>
<evidence type="ECO:0000256" key="1">
    <source>
        <dbReference type="SAM" id="Phobius"/>
    </source>
</evidence>
<name>A0ABU7AUS4_9TELE</name>
<keyword evidence="1" id="KW-0472">Membrane</keyword>
<dbReference type="Proteomes" id="UP001345963">
    <property type="component" value="Unassembled WGS sequence"/>
</dbReference>
<accession>A0ABU7AUS4</accession>
<gene>
    <name evidence="2" type="ORF">ATANTOWER_023999</name>
</gene>
<proteinExistence type="predicted"/>
<reference evidence="2 3" key="1">
    <citation type="submission" date="2021-07" db="EMBL/GenBank/DDBJ databases">
        <authorList>
            <person name="Palmer J.M."/>
        </authorList>
    </citation>
    <scope>NUCLEOTIDE SEQUENCE [LARGE SCALE GENOMIC DNA]</scope>
    <source>
        <strain evidence="2 3">AT_MEX2019</strain>
        <tissue evidence="2">Muscle</tissue>
    </source>
</reference>
<protein>
    <submittedName>
        <fullName evidence="2">Uncharacterized protein</fullName>
    </submittedName>
</protein>